<evidence type="ECO:0000256" key="10">
    <source>
        <dbReference type="SAM" id="Phobius"/>
    </source>
</evidence>
<keyword evidence="10" id="KW-1133">Transmembrane helix</keyword>
<dbReference type="AlphaFoldDB" id="A0A2A4GWN6"/>
<keyword evidence="10" id="KW-0812">Transmembrane</keyword>
<evidence type="ECO:0000256" key="7">
    <source>
        <dbReference type="ARBA" id="ARBA00022801"/>
    </source>
</evidence>
<dbReference type="RefSeq" id="WP_096593795.1">
    <property type="nucleotide sequence ID" value="NZ_MWUU01000007.1"/>
</dbReference>
<sequence length="288" mass="33263">MVNFFKLFMVIGCVVFTMGIAVLPVHQADAKTHQLKDDGDQTALALNYHRVRDDHLLDLFLSIFSSSKEMSTYSVTQEEFERQIKWLKAHDAHFLTHEDLIRYKREGHFPKRSVWINFDDMDESIYQNAFPILKKYNVPATGFVITGKVGAQNFHNLNLSTLAELEEMERSGLWTFQSHTHDLHSLEKGDSKMLTVPSKTLKYDLQTSNDYIDQHFNRHETAIAYPYGQIDAQAVKTIRDSGISYGYTLEEKAMSVDDDNYYIPRILVSEDAFNQLVKKWGAFHHDAS</sequence>
<evidence type="ECO:0000313" key="12">
    <source>
        <dbReference type="EMBL" id="PCF55359.1"/>
    </source>
</evidence>
<dbReference type="EMBL" id="MWUU01000007">
    <property type="protein sequence ID" value="PCF55359.1"/>
    <property type="molecule type" value="Genomic_DNA"/>
</dbReference>
<dbReference type="InterPro" id="IPR011330">
    <property type="entry name" value="Glyco_hydro/deAcase_b/a-brl"/>
</dbReference>
<comment type="subcellular location">
    <subcellularLocation>
        <location evidence="1">Secreted</location>
        <location evidence="1">Cell wall</location>
    </subcellularLocation>
</comment>
<proteinExistence type="inferred from homology"/>
<dbReference type="GO" id="GO:0005975">
    <property type="term" value="P:carbohydrate metabolic process"/>
    <property type="evidence" value="ECO:0007669"/>
    <property type="project" value="InterPro"/>
</dbReference>
<organism evidence="12 13">
    <name type="scientific">Staphylococcus delphini</name>
    <dbReference type="NCBI Taxonomy" id="53344"/>
    <lineage>
        <taxon>Bacteria</taxon>
        <taxon>Bacillati</taxon>
        <taxon>Bacillota</taxon>
        <taxon>Bacilli</taxon>
        <taxon>Bacillales</taxon>
        <taxon>Staphylococcaceae</taxon>
        <taxon>Staphylococcus</taxon>
        <taxon>Staphylococcus intermedius group</taxon>
    </lineage>
</organism>
<feature type="domain" description="NodB homology" evidence="11">
    <location>
        <begin position="112"/>
        <end position="288"/>
    </location>
</feature>
<evidence type="ECO:0000259" key="11">
    <source>
        <dbReference type="PROSITE" id="PS51677"/>
    </source>
</evidence>
<dbReference type="GO" id="GO:0016811">
    <property type="term" value="F:hydrolase activity, acting on carbon-nitrogen (but not peptide) bonds, in linear amides"/>
    <property type="evidence" value="ECO:0007669"/>
    <property type="project" value="InterPro"/>
</dbReference>
<evidence type="ECO:0000256" key="3">
    <source>
        <dbReference type="ARBA" id="ARBA00016781"/>
    </source>
</evidence>
<dbReference type="PANTHER" id="PTHR34216:SF3">
    <property type="entry name" value="POLY-BETA-1,6-N-ACETYL-D-GLUCOSAMINE N-DEACETYLASE"/>
    <property type="match status" value="1"/>
</dbReference>
<evidence type="ECO:0000256" key="2">
    <source>
        <dbReference type="ARBA" id="ARBA00010973"/>
    </source>
</evidence>
<dbReference type="SUPFAM" id="SSF88713">
    <property type="entry name" value="Glycoside hydrolase/deacetylase"/>
    <property type="match status" value="1"/>
</dbReference>
<evidence type="ECO:0000256" key="5">
    <source>
        <dbReference type="ARBA" id="ARBA00022525"/>
    </source>
</evidence>
<dbReference type="InterPro" id="IPR051398">
    <property type="entry name" value="Polysacch_Deacetylase"/>
</dbReference>
<comment type="similarity">
    <text evidence="2">Belongs to the polysaccharide deacetylase family.</text>
</comment>
<dbReference type="PANTHER" id="PTHR34216">
    <property type="match status" value="1"/>
</dbReference>
<evidence type="ECO:0000256" key="9">
    <source>
        <dbReference type="ARBA" id="ARBA00033195"/>
    </source>
</evidence>
<keyword evidence="7" id="KW-0378">Hydrolase</keyword>
<dbReference type="Proteomes" id="UP000218335">
    <property type="component" value="Unassembled WGS sequence"/>
</dbReference>
<dbReference type="Pfam" id="PF01522">
    <property type="entry name" value="Polysacc_deac_1"/>
    <property type="match status" value="1"/>
</dbReference>
<accession>A0A2A4GWN6</accession>
<keyword evidence="5" id="KW-0964">Secreted</keyword>
<evidence type="ECO:0000256" key="1">
    <source>
        <dbReference type="ARBA" id="ARBA00004191"/>
    </source>
</evidence>
<dbReference type="Gene3D" id="3.20.20.370">
    <property type="entry name" value="Glycoside hydrolase/deacetylase"/>
    <property type="match status" value="1"/>
</dbReference>
<evidence type="ECO:0000313" key="13">
    <source>
        <dbReference type="Proteomes" id="UP000218335"/>
    </source>
</evidence>
<keyword evidence="4" id="KW-0134">Cell wall</keyword>
<evidence type="ECO:0000256" key="4">
    <source>
        <dbReference type="ARBA" id="ARBA00022512"/>
    </source>
</evidence>
<dbReference type="InterPro" id="IPR023872">
    <property type="entry name" value="PNAG_deacetylase"/>
</dbReference>
<gene>
    <name evidence="12" type="ORF">B5C08_06840</name>
</gene>
<protein>
    <recommendedName>
        <fullName evidence="3">Poly-beta-1,6-N-acetyl-D-glucosamine N-deacetylase</fullName>
    </recommendedName>
    <alternativeName>
        <fullName evidence="9">Biofilm polysaccharide intercellular adhesin deacetylase</fullName>
    </alternativeName>
    <alternativeName>
        <fullName evidence="8">Intercellular adhesion protein B</fullName>
    </alternativeName>
</protein>
<keyword evidence="10" id="KW-0472">Membrane</keyword>
<evidence type="ECO:0000256" key="8">
    <source>
        <dbReference type="ARBA" id="ARBA00030189"/>
    </source>
</evidence>
<dbReference type="PROSITE" id="PS51677">
    <property type="entry name" value="NODB"/>
    <property type="match status" value="1"/>
</dbReference>
<evidence type="ECO:0000256" key="6">
    <source>
        <dbReference type="ARBA" id="ARBA00022729"/>
    </source>
</evidence>
<dbReference type="NCBIfam" id="TIGR03933">
    <property type="entry name" value="PIA_icaB"/>
    <property type="match status" value="1"/>
</dbReference>
<feature type="transmembrane region" description="Helical" evidence="10">
    <location>
        <begin position="7"/>
        <end position="26"/>
    </location>
</feature>
<name>A0A2A4GWN6_9STAP</name>
<reference evidence="12 13" key="1">
    <citation type="journal article" date="2017" name="PLoS ONE">
        <title>Development of a real-time PCR for detection of Staphylococcus pseudintermedius using a novel automated comparison of whole-genome sequences.</title>
        <authorList>
            <person name="Verstappen K.M."/>
            <person name="Huijbregts L."/>
            <person name="Spaninks M."/>
            <person name="Wagenaar J.A."/>
            <person name="Fluit A.C."/>
            <person name="Duim B."/>
        </authorList>
    </citation>
    <scope>NUCLEOTIDE SEQUENCE [LARGE SCALE GENOMIC DNA]</scope>
    <source>
        <strain evidence="12 13">215070706401-1</strain>
    </source>
</reference>
<comment type="caution">
    <text evidence="12">The sequence shown here is derived from an EMBL/GenBank/DDBJ whole genome shotgun (WGS) entry which is preliminary data.</text>
</comment>
<keyword evidence="6" id="KW-0732">Signal</keyword>
<dbReference type="InterPro" id="IPR002509">
    <property type="entry name" value="NODB_dom"/>
</dbReference>